<dbReference type="EMBL" id="LAZR01002606">
    <property type="protein sequence ID" value="KKN27887.1"/>
    <property type="molecule type" value="Genomic_DNA"/>
</dbReference>
<name>A0A0F9PT36_9ZZZZ</name>
<organism evidence="1">
    <name type="scientific">marine sediment metagenome</name>
    <dbReference type="NCBI Taxonomy" id="412755"/>
    <lineage>
        <taxon>unclassified sequences</taxon>
        <taxon>metagenomes</taxon>
        <taxon>ecological metagenomes</taxon>
    </lineage>
</organism>
<accession>A0A0F9PT36</accession>
<dbReference type="CDD" id="cd00093">
    <property type="entry name" value="HTH_XRE"/>
    <property type="match status" value="1"/>
</dbReference>
<comment type="caution">
    <text evidence="1">The sequence shown here is derived from an EMBL/GenBank/DDBJ whole genome shotgun (WGS) entry which is preliminary data.</text>
</comment>
<reference evidence="1" key="1">
    <citation type="journal article" date="2015" name="Nature">
        <title>Complex archaea that bridge the gap between prokaryotes and eukaryotes.</title>
        <authorList>
            <person name="Spang A."/>
            <person name="Saw J.H."/>
            <person name="Jorgensen S.L."/>
            <person name="Zaremba-Niedzwiedzka K."/>
            <person name="Martijn J."/>
            <person name="Lind A.E."/>
            <person name="van Eijk R."/>
            <person name="Schleper C."/>
            <person name="Guy L."/>
            <person name="Ettema T.J."/>
        </authorList>
    </citation>
    <scope>NUCLEOTIDE SEQUENCE</scope>
</reference>
<dbReference type="Gene3D" id="1.10.260.40">
    <property type="entry name" value="lambda repressor-like DNA-binding domains"/>
    <property type="match status" value="1"/>
</dbReference>
<dbReference type="AlphaFoldDB" id="A0A0F9PT36"/>
<dbReference type="InterPro" id="IPR010982">
    <property type="entry name" value="Lambda_DNA-bd_dom_sf"/>
</dbReference>
<sequence length="118" mass="13110">MSPARTLEWLECETPGCWIEEQVADDVTGVKCWRCCLGQIEHLRQQEDEYLTSIAPAAIKTARKRAGLSQKVLAFKLSNKTARVSQSDVSKAERGIADPPNKQVVDWALAQQKGKRAA</sequence>
<protein>
    <submittedName>
        <fullName evidence="1">Uncharacterized protein</fullName>
    </submittedName>
</protein>
<gene>
    <name evidence="1" type="ORF">LCGC14_0859770</name>
</gene>
<dbReference type="GO" id="GO:0003677">
    <property type="term" value="F:DNA binding"/>
    <property type="evidence" value="ECO:0007669"/>
    <property type="project" value="InterPro"/>
</dbReference>
<dbReference type="InterPro" id="IPR001387">
    <property type="entry name" value="Cro/C1-type_HTH"/>
</dbReference>
<dbReference type="SUPFAM" id="SSF47413">
    <property type="entry name" value="lambda repressor-like DNA-binding domains"/>
    <property type="match status" value="1"/>
</dbReference>
<evidence type="ECO:0000313" key="1">
    <source>
        <dbReference type="EMBL" id="KKN27887.1"/>
    </source>
</evidence>
<proteinExistence type="predicted"/>